<dbReference type="SMART" id="SM00911">
    <property type="entry name" value="HWE_HK"/>
    <property type="match status" value="1"/>
</dbReference>
<dbReference type="EMBL" id="QWFX01000013">
    <property type="protein sequence ID" value="RIJ28424.1"/>
    <property type="molecule type" value="Genomic_DNA"/>
</dbReference>
<accession>A0A399RCW2</accession>
<dbReference type="InterPro" id="IPR036890">
    <property type="entry name" value="HATPase_C_sf"/>
</dbReference>
<evidence type="ECO:0000259" key="8">
    <source>
        <dbReference type="SMART" id="SM00091"/>
    </source>
</evidence>
<dbReference type="SUPFAM" id="SSF55785">
    <property type="entry name" value="PYP-like sensor domain (PAS domain)"/>
    <property type="match status" value="1"/>
</dbReference>
<dbReference type="PANTHER" id="PTHR41523">
    <property type="entry name" value="TWO-COMPONENT SYSTEM SENSOR PROTEIN"/>
    <property type="match status" value="1"/>
</dbReference>
<sequence>MPLDMPRADKPPVQAGYLNFMQLFDTMPTPYMVMDRQLHIVYANKAYLTMLERTLDQISGRYIFDAFPDTPERVASVQETFLQTLDGVTTQLDRQAFHFEHADGTTSTRCWQCTQTPYFDGTGNVVYIIQHAEDVTEEENLQRRNEAISLELDHRVKNVFSVVQAVAAMAGKNAGSIDEFREDFEARIMAMSRTHSLLARTNWSGLSLKDILEAGVEQYGGFQPGRAHFHGRDVTLSPRASQMASLLGHELATNAAKYGCFSRPGGRLDVTFWPDPARKQLKVEWKESGLSGVRPPERSGFGTRLETFMNNVSIDRDYEDDGIRVTIQAYLPDSPWDMMADQPPGARA</sequence>
<evidence type="ECO:0000256" key="2">
    <source>
        <dbReference type="ARBA" id="ARBA00012438"/>
    </source>
</evidence>
<comment type="caution">
    <text evidence="10">The sequence shown here is derived from an EMBL/GenBank/DDBJ whole genome shotgun (WGS) entry which is preliminary data.</text>
</comment>
<dbReference type="Proteomes" id="UP000266385">
    <property type="component" value="Unassembled WGS sequence"/>
</dbReference>
<keyword evidence="4" id="KW-0808">Transferase</keyword>
<evidence type="ECO:0000259" key="9">
    <source>
        <dbReference type="SMART" id="SM00911"/>
    </source>
</evidence>
<dbReference type="InterPro" id="IPR013656">
    <property type="entry name" value="PAS_4"/>
</dbReference>
<feature type="domain" description="PAS" evidence="8">
    <location>
        <begin position="18"/>
        <end position="86"/>
    </location>
</feature>
<dbReference type="SMART" id="SM00091">
    <property type="entry name" value="PAS"/>
    <property type="match status" value="1"/>
</dbReference>
<evidence type="ECO:0000313" key="10">
    <source>
        <dbReference type="EMBL" id="RIJ28424.1"/>
    </source>
</evidence>
<dbReference type="GO" id="GO:0004673">
    <property type="term" value="F:protein histidine kinase activity"/>
    <property type="evidence" value="ECO:0007669"/>
    <property type="project" value="UniProtKB-EC"/>
</dbReference>
<keyword evidence="3" id="KW-0597">Phosphoprotein</keyword>
<evidence type="ECO:0000256" key="5">
    <source>
        <dbReference type="ARBA" id="ARBA00022741"/>
    </source>
</evidence>
<keyword evidence="6" id="KW-0418">Kinase</keyword>
<name>A0A399RCW2_9PROT</name>
<dbReference type="Pfam" id="PF08448">
    <property type="entry name" value="PAS_4"/>
    <property type="match status" value="1"/>
</dbReference>
<protein>
    <recommendedName>
        <fullName evidence="2">histidine kinase</fullName>
        <ecNumber evidence="2">2.7.13.3</ecNumber>
    </recommendedName>
</protein>
<dbReference type="InterPro" id="IPR035965">
    <property type="entry name" value="PAS-like_dom_sf"/>
</dbReference>
<dbReference type="OrthoDB" id="489241at2"/>
<dbReference type="InterPro" id="IPR000014">
    <property type="entry name" value="PAS"/>
</dbReference>
<evidence type="ECO:0000313" key="11">
    <source>
        <dbReference type="Proteomes" id="UP000266385"/>
    </source>
</evidence>
<organism evidence="10 11">
    <name type="scientific">Henriciella mobilis</name>
    <dbReference type="NCBI Taxonomy" id="2305467"/>
    <lineage>
        <taxon>Bacteria</taxon>
        <taxon>Pseudomonadati</taxon>
        <taxon>Pseudomonadota</taxon>
        <taxon>Alphaproteobacteria</taxon>
        <taxon>Hyphomonadales</taxon>
        <taxon>Hyphomonadaceae</taxon>
        <taxon>Henriciella</taxon>
    </lineage>
</organism>
<dbReference type="RefSeq" id="WP_119376959.1">
    <property type="nucleotide sequence ID" value="NZ_QWFX01000013.1"/>
</dbReference>
<dbReference type="EC" id="2.7.13.3" evidence="2"/>
<evidence type="ECO:0000256" key="6">
    <source>
        <dbReference type="ARBA" id="ARBA00022777"/>
    </source>
</evidence>
<dbReference type="InterPro" id="IPR011102">
    <property type="entry name" value="Sig_transdc_His_kinase_HWE"/>
</dbReference>
<dbReference type="Gene3D" id="3.30.450.20">
    <property type="entry name" value="PAS domain"/>
    <property type="match status" value="1"/>
</dbReference>
<proteinExistence type="predicted"/>
<dbReference type="PANTHER" id="PTHR41523:SF8">
    <property type="entry name" value="ETHYLENE RESPONSE SENSOR PROTEIN"/>
    <property type="match status" value="1"/>
</dbReference>
<keyword evidence="7" id="KW-0067">ATP-binding</keyword>
<comment type="catalytic activity">
    <reaction evidence="1">
        <text>ATP + protein L-histidine = ADP + protein N-phospho-L-histidine.</text>
        <dbReference type="EC" id="2.7.13.3"/>
    </reaction>
</comment>
<feature type="domain" description="Signal transduction histidine kinase HWE region" evidence="9">
    <location>
        <begin position="151"/>
        <end position="233"/>
    </location>
</feature>
<keyword evidence="11" id="KW-1185">Reference proteome</keyword>
<keyword evidence="5" id="KW-0547">Nucleotide-binding</keyword>
<dbReference type="NCBIfam" id="TIGR00229">
    <property type="entry name" value="sensory_box"/>
    <property type="match status" value="1"/>
</dbReference>
<dbReference type="GO" id="GO:0005524">
    <property type="term" value="F:ATP binding"/>
    <property type="evidence" value="ECO:0007669"/>
    <property type="project" value="UniProtKB-KW"/>
</dbReference>
<dbReference type="Gene3D" id="3.30.565.10">
    <property type="entry name" value="Histidine kinase-like ATPase, C-terminal domain"/>
    <property type="match status" value="1"/>
</dbReference>
<evidence type="ECO:0000256" key="1">
    <source>
        <dbReference type="ARBA" id="ARBA00000085"/>
    </source>
</evidence>
<dbReference type="Pfam" id="PF07536">
    <property type="entry name" value="HWE_HK"/>
    <property type="match status" value="1"/>
</dbReference>
<dbReference type="AlphaFoldDB" id="A0A399RCW2"/>
<evidence type="ECO:0000256" key="3">
    <source>
        <dbReference type="ARBA" id="ARBA00022553"/>
    </source>
</evidence>
<dbReference type="CDD" id="cd00130">
    <property type="entry name" value="PAS"/>
    <property type="match status" value="1"/>
</dbReference>
<evidence type="ECO:0000256" key="4">
    <source>
        <dbReference type="ARBA" id="ARBA00022679"/>
    </source>
</evidence>
<evidence type="ECO:0000256" key="7">
    <source>
        <dbReference type="ARBA" id="ARBA00022840"/>
    </source>
</evidence>
<gene>
    <name evidence="10" type="ORF">D1223_13640</name>
</gene>
<reference evidence="10 11" key="1">
    <citation type="submission" date="2018-08" db="EMBL/GenBank/DDBJ databases">
        <title>Henriciella mobilis sp. nov., isolated from seawater.</title>
        <authorList>
            <person name="Cheng H."/>
            <person name="Wu Y.-H."/>
            <person name="Xu X.-W."/>
            <person name="Guo L.-L."/>
        </authorList>
    </citation>
    <scope>NUCLEOTIDE SEQUENCE [LARGE SCALE GENOMIC DNA]</scope>
    <source>
        <strain evidence="10 11">JN25</strain>
    </source>
</reference>